<comment type="similarity">
    <text evidence="1">Belongs to the FMO family.</text>
</comment>
<dbReference type="InterPro" id="IPR020946">
    <property type="entry name" value="Flavin_mOase-like"/>
</dbReference>
<evidence type="ECO:0000256" key="3">
    <source>
        <dbReference type="ARBA" id="ARBA00022827"/>
    </source>
</evidence>
<dbReference type="GO" id="GO:0050661">
    <property type="term" value="F:NADP binding"/>
    <property type="evidence" value="ECO:0007669"/>
    <property type="project" value="InterPro"/>
</dbReference>
<dbReference type="GO" id="GO:0004499">
    <property type="term" value="F:N,N-dimethylaniline monooxygenase activity"/>
    <property type="evidence" value="ECO:0007669"/>
    <property type="project" value="InterPro"/>
</dbReference>
<dbReference type="Gene3D" id="3.50.50.60">
    <property type="entry name" value="FAD/NAD(P)-binding domain"/>
    <property type="match status" value="1"/>
</dbReference>
<evidence type="ECO:0000256" key="2">
    <source>
        <dbReference type="ARBA" id="ARBA00022630"/>
    </source>
</evidence>
<reference evidence="5" key="1">
    <citation type="submission" date="2021-02" db="EMBL/GenBank/DDBJ databases">
        <authorList>
            <person name="Nowell W R."/>
        </authorList>
    </citation>
    <scope>NUCLEOTIDE SEQUENCE</scope>
</reference>
<dbReference type="Pfam" id="PF00743">
    <property type="entry name" value="FMO-like"/>
    <property type="match status" value="1"/>
</dbReference>
<dbReference type="InterPro" id="IPR050346">
    <property type="entry name" value="FMO-like"/>
</dbReference>
<evidence type="ECO:0000256" key="4">
    <source>
        <dbReference type="ARBA" id="ARBA00023002"/>
    </source>
</evidence>
<dbReference type="EMBL" id="CAJOAZ010027714">
    <property type="protein sequence ID" value="CAF4411683.1"/>
    <property type="molecule type" value="Genomic_DNA"/>
</dbReference>
<dbReference type="PANTHER" id="PTHR23023">
    <property type="entry name" value="DIMETHYLANILINE MONOOXYGENASE"/>
    <property type="match status" value="1"/>
</dbReference>
<feature type="non-terminal residue" evidence="5">
    <location>
        <position position="1"/>
    </location>
</feature>
<dbReference type="Proteomes" id="UP000663844">
    <property type="component" value="Unassembled WGS sequence"/>
</dbReference>
<evidence type="ECO:0000313" key="6">
    <source>
        <dbReference type="Proteomes" id="UP000663844"/>
    </source>
</evidence>
<evidence type="ECO:0000256" key="1">
    <source>
        <dbReference type="ARBA" id="ARBA00009183"/>
    </source>
</evidence>
<organism evidence="5 6">
    <name type="scientific">Adineta steineri</name>
    <dbReference type="NCBI Taxonomy" id="433720"/>
    <lineage>
        <taxon>Eukaryota</taxon>
        <taxon>Metazoa</taxon>
        <taxon>Spiralia</taxon>
        <taxon>Gnathifera</taxon>
        <taxon>Rotifera</taxon>
        <taxon>Eurotatoria</taxon>
        <taxon>Bdelloidea</taxon>
        <taxon>Adinetida</taxon>
        <taxon>Adinetidae</taxon>
        <taxon>Adineta</taxon>
    </lineage>
</organism>
<dbReference type="GO" id="GO:0050660">
    <property type="term" value="F:flavin adenine dinucleotide binding"/>
    <property type="evidence" value="ECO:0007669"/>
    <property type="project" value="InterPro"/>
</dbReference>
<keyword evidence="3" id="KW-0274">FAD</keyword>
<dbReference type="AlphaFoldDB" id="A0A820Q0V8"/>
<accession>A0A820Q0V8</accession>
<feature type="non-terminal residue" evidence="5">
    <location>
        <position position="107"/>
    </location>
</feature>
<dbReference type="SUPFAM" id="SSF51905">
    <property type="entry name" value="FAD/NAD(P)-binding domain"/>
    <property type="match status" value="1"/>
</dbReference>
<protein>
    <recommendedName>
        <fullName evidence="7">Flavin-containing monooxygenase</fullName>
    </recommendedName>
</protein>
<keyword evidence="2" id="KW-0285">Flavoprotein</keyword>
<gene>
    <name evidence="5" type="ORF">OXD698_LOCUS52077</name>
</gene>
<evidence type="ECO:0008006" key="7">
    <source>
        <dbReference type="Google" id="ProtNLM"/>
    </source>
</evidence>
<sequence length="107" mass="11517">MKTVAIIGGGVSGLICIKCCLDGGLTPVCYEMTNDIGGLWNYDANAVDGKASVMKSTVINTSKEFMAFSDYPPPIIATVFILKQFNKCVIILTTGKKSLLRIYKSSI</sequence>
<proteinExistence type="inferred from homology"/>
<evidence type="ECO:0000313" key="5">
    <source>
        <dbReference type="EMBL" id="CAF4411683.1"/>
    </source>
</evidence>
<name>A0A820Q0V8_9BILA</name>
<comment type="caution">
    <text evidence="5">The sequence shown here is derived from an EMBL/GenBank/DDBJ whole genome shotgun (WGS) entry which is preliminary data.</text>
</comment>
<dbReference type="InterPro" id="IPR036188">
    <property type="entry name" value="FAD/NAD-bd_sf"/>
</dbReference>
<keyword evidence="4" id="KW-0560">Oxidoreductase</keyword>